<evidence type="ECO:0000313" key="1">
    <source>
        <dbReference type="EMBL" id="QQL50958.1"/>
    </source>
</evidence>
<keyword evidence="2" id="KW-1185">Reference proteome</keyword>
<dbReference type="SUPFAM" id="SSF53448">
    <property type="entry name" value="Nucleotide-diphospho-sugar transferases"/>
    <property type="match status" value="1"/>
</dbReference>
<dbReference type="PANTHER" id="PTHR43179">
    <property type="entry name" value="RHAMNOSYLTRANSFERASE WBBL"/>
    <property type="match status" value="1"/>
</dbReference>
<reference evidence="1 2" key="1">
    <citation type="submission" date="2020-12" db="EMBL/GenBank/DDBJ databases">
        <title>HMF7856_wgs.fasta genome submission.</title>
        <authorList>
            <person name="Kang H."/>
            <person name="Kim H."/>
            <person name="Joh K."/>
        </authorList>
    </citation>
    <scope>NUCLEOTIDE SEQUENCE [LARGE SCALE GENOMIC DNA]</scope>
    <source>
        <strain evidence="1 2">HMF7856</strain>
    </source>
</reference>
<dbReference type="EMBL" id="CP066775">
    <property type="protein sequence ID" value="QQL50958.1"/>
    <property type="molecule type" value="Genomic_DNA"/>
</dbReference>
<dbReference type="Proteomes" id="UP000429232">
    <property type="component" value="Chromosome"/>
</dbReference>
<dbReference type="PANTHER" id="PTHR43179:SF7">
    <property type="entry name" value="RHAMNOSYLTRANSFERASE WBBL"/>
    <property type="match status" value="1"/>
</dbReference>
<dbReference type="KEGG" id="mgik:GO620_005765"/>
<dbReference type="Pfam" id="PF13641">
    <property type="entry name" value="Glyco_tranf_2_3"/>
    <property type="match status" value="1"/>
</dbReference>
<dbReference type="RefSeq" id="WP_157523536.1">
    <property type="nucleotide sequence ID" value="NZ_CP066775.1"/>
</dbReference>
<dbReference type="AlphaFoldDB" id="A0A6I4HVM9"/>
<proteinExistence type="predicted"/>
<keyword evidence="1" id="KW-0808">Transferase</keyword>
<gene>
    <name evidence="1" type="ORF">GO620_005765</name>
</gene>
<accession>A0A6I4HVM9</accession>
<organism evidence="1 2">
    <name type="scientific">Mucilaginibacter ginkgonis</name>
    <dbReference type="NCBI Taxonomy" id="2682091"/>
    <lineage>
        <taxon>Bacteria</taxon>
        <taxon>Pseudomonadati</taxon>
        <taxon>Bacteroidota</taxon>
        <taxon>Sphingobacteriia</taxon>
        <taxon>Sphingobacteriales</taxon>
        <taxon>Sphingobacteriaceae</taxon>
        <taxon>Mucilaginibacter</taxon>
    </lineage>
</organism>
<dbReference type="Gene3D" id="3.90.550.10">
    <property type="entry name" value="Spore Coat Polysaccharide Biosynthesis Protein SpsA, Chain A"/>
    <property type="match status" value="1"/>
</dbReference>
<name>A0A6I4HVM9_9SPHI</name>
<dbReference type="InterPro" id="IPR029044">
    <property type="entry name" value="Nucleotide-diphossugar_trans"/>
</dbReference>
<evidence type="ECO:0000313" key="2">
    <source>
        <dbReference type="Proteomes" id="UP000429232"/>
    </source>
</evidence>
<sequence>MKVSVIVVNHKGSKLSPYALTALSAAADKVESEIIVIGETKNSKAEPIVRYFKSYVDNISQDINFGIANSIGEYILILQPDAVLQYDAIKRSVQFMDHHQHAGGLSVRMLDADGNYLQSSKKVLPDSWIAFFKLTGLLKQFPKSRLRHNFAAHHEDEFDTIEMDVLGSSFMLLRRSALDTVGKFDERFGKYGSNIDISYRLRLAGFKNYYFPKTYIIKEQAQAVTKFSWQYLKGFYGALFIFVIKYFFSLPAVKVKPLQELYPAYELKG</sequence>
<dbReference type="GO" id="GO:0016740">
    <property type="term" value="F:transferase activity"/>
    <property type="evidence" value="ECO:0007669"/>
    <property type="project" value="UniProtKB-KW"/>
</dbReference>
<protein>
    <submittedName>
        <fullName evidence="1">Glycosyltransferase family 2 protein</fullName>
    </submittedName>
</protein>